<dbReference type="InterPro" id="IPR050742">
    <property type="entry name" value="Helicase_Restrict-Modif_Enz"/>
</dbReference>
<name>A0ABW0WNW1_STRNO</name>
<dbReference type="InterPro" id="IPR027417">
    <property type="entry name" value="P-loop_NTPase"/>
</dbReference>
<dbReference type="Pfam" id="PF04851">
    <property type="entry name" value="ResIII"/>
    <property type="match status" value="1"/>
</dbReference>
<accession>A0ABW0WNW1</accession>
<dbReference type="PANTHER" id="PTHR47396:SF1">
    <property type="entry name" value="ATP-DEPENDENT HELICASE IRC3-RELATED"/>
    <property type="match status" value="1"/>
</dbReference>
<keyword evidence="2" id="KW-0378">Hydrolase</keyword>
<comment type="caution">
    <text evidence="2">The sequence shown here is derived from an EMBL/GenBank/DDBJ whole genome shotgun (WGS) entry which is preliminary data.</text>
</comment>
<keyword evidence="2" id="KW-0347">Helicase</keyword>
<dbReference type="SUPFAM" id="SSF52540">
    <property type="entry name" value="P-loop containing nucleoside triphosphate hydrolases"/>
    <property type="match status" value="2"/>
</dbReference>
<dbReference type="Proteomes" id="UP001596065">
    <property type="component" value="Unassembled WGS sequence"/>
</dbReference>
<evidence type="ECO:0000313" key="2">
    <source>
        <dbReference type="EMBL" id="MFC5659208.1"/>
    </source>
</evidence>
<dbReference type="EC" id="3.6.4.-" evidence="2"/>
<sequence>MKYTLKEYQADAVGQMLTYFADARDDYHRKGRSVSFSLAATTGAGKTVMASAVIEGLFFGDPDWDFEADPGAVVLWFTDDPSLNEQTKARILDASGDRIAYSRLQVIENTFNREKFEPGKVYFLNSQKLSKNSLLVRGAVEAGDTLFERGTTPDLRQHTIWDTIRNTIEDDRLTLYLVLDEAHKGMRRRTTADNAEQQTIVKRLINGANGVPPIPVVWGISATIERFTEAMKDVEGRYPYPHYEIDPALIQESGLLKDDIRLDFPAKKGTFDTVLLKRGTRKVKAAGRLWEQYAETQDSPGDTVVPLLVVQVPNTPSKELLQSAVDAVREEWPELPGDGIAHVFGNHTPIQIGDYEVPHIAPEKVQEASHIRVLLAKDAISTGWDCPRAEVLVSYRPATDKTHITQLLGRMVRTPLARRIAGDDRLNSVECVLPLFNRATATEVADILLGKKSEGDDGNGGTGGGAGRRVLIDPVDMHVNEVIPKYVWEAFDALPSQSLPKRAAKPTKRLSSLAQALSRDGLLPNARKTAHAEMFAVLDGLMARHKNEIEAATYGLLDVEGETIVASVAGKKVADAEKFHEIADERSIEADFKNAQRVLSADLARKYADHIAVADEDDDGLFDAHLKVAALAQIDGVQAELDREATGLTNNWLAQYRVDIKGLTDERQAVYDDIRAMSTEPQRIDIRRPKVRAEETAAGEEGTKVDTRPQHLMSDENGNFPIGSLNAWETAVLDTERNRSGFLAWYRNPGRASDDSLAVAYKDGKGNWRRMCPDFVFFHGTEANVKVSIVDPHGFHLSDALPKLRGLADFTVEYGDEFHRIEAVAQIKDKSLRVLDLKNESVRQAIEQADDAERLYLSSVATDYY</sequence>
<reference evidence="3" key="1">
    <citation type="journal article" date="2019" name="Int. J. Syst. Evol. Microbiol.">
        <title>The Global Catalogue of Microorganisms (GCM) 10K type strain sequencing project: providing services to taxonomists for standard genome sequencing and annotation.</title>
        <authorList>
            <consortium name="The Broad Institute Genomics Platform"/>
            <consortium name="The Broad Institute Genome Sequencing Center for Infectious Disease"/>
            <person name="Wu L."/>
            <person name="Ma J."/>
        </authorList>
    </citation>
    <scope>NUCLEOTIDE SEQUENCE [LARGE SCALE GENOMIC DNA]</scope>
    <source>
        <strain evidence="3">KCTC 5701</strain>
    </source>
</reference>
<keyword evidence="2" id="KW-0067">ATP-binding</keyword>
<dbReference type="CDD" id="cd18785">
    <property type="entry name" value="SF2_C"/>
    <property type="match status" value="1"/>
</dbReference>
<evidence type="ECO:0000259" key="1">
    <source>
        <dbReference type="Pfam" id="PF04851"/>
    </source>
</evidence>
<evidence type="ECO:0000313" key="3">
    <source>
        <dbReference type="Proteomes" id="UP001596065"/>
    </source>
</evidence>
<dbReference type="RefSeq" id="WP_344348634.1">
    <property type="nucleotide sequence ID" value="NZ_BAAASM010000019.1"/>
</dbReference>
<organism evidence="2 3">
    <name type="scientific">Streptomyces nogalater</name>
    <dbReference type="NCBI Taxonomy" id="38314"/>
    <lineage>
        <taxon>Bacteria</taxon>
        <taxon>Bacillati</taxon>
        <taxon>Actinomycetota</taxon>
        <taxon>Actinomycetes</taxon>
        <taxon>Kitasatosporales</taxon>
        <taxon>Streptomycetaceae</taxon>
        <taxon>Streptomyces</taxon>
    </lineage>
</organism>
<gene>
    <name evidence="2" type="ORF">ACFP3J_27525</name>
</gene>
<dbReference type="GO" id="GO:0004386">
    <property type="term" value="F:helicase activity"/>
    <property type="evidence" value="ECO:0007669"/>
    <property type="project" value="UniProtKB-KW"/>
</dbReference>
<feature type="domain" description="Helicase/UvrB N-terminal" evidence="1">
    <location>
        <begin position="3"/>
        <end position="200"/>
    </location>
</feature>
<dbReference type="InterPro" id="IPR006935">
    <property type="entry name" value="Helicase/UvrB_N"/>
</dbReference>
<dbReference type="GO" id="GO:0016787">
    <property type="term" value="F:hydrolase activity"/>
    <property type="evidence" value="ECO:0007669"/>
    <property type="project" value="UniProtKB-KW"/>
</dbReference>
<dbReference type="EMBL" id="JBHSOE010000059">
    <property type="protein sequence ID" value="MFC5659208.1"/>
    <property type="molecule type" value="Genomic_DNA"/>
</dbReference>
<keyword evidence="2" id="KW-0547">Nucleotide-binding</keyword>
<protein>
    <submittedName>
        <fullName evidence="2">DEAD/DEAH box helicase</fullName>
        <ecNumber evidence="2">3.6.4.-</ecNumber>
    </submittedName>
</protein>
<keyword evidence="3" id="KW-1185">Reference proteome</keyword>
<dbReference type="PANTHER" id="PTHR47396">
    <property type="entry name" value="TYPE I RESTRICTION ENZYME ECOKI R PROTEIN"/>
    <property type="match status" value="1"/>
</dbReference>
<proteinExistence type="predicted"/>
<dbReference type="Gene3D" id="3.40.50.300">
    <property type="entry name" value="P-loop containing nucleotide triphosphate hydrolases"/>
    <property type="match status" value="2"/>
</dbReference>